<dbReference type="Pfam" id="PF00583">
    <property type="entry name" value="Acetyltransf_1"/>
    <property type="match status" value="1"/>
</dbReference>
<dbReference type="GO" id="GO:0016747">
    <property type="term" value="F:acyltransferase activity, transferring groups other than amino-acyl groups"/>
    <property type="evidence" value="ECO:0007669"/>
    <property type="project" value="InterPro"/>
</dbReference>
<dbReference type="STRING" id="189381.GCA_900166615_00741"/>
<reference evidence="3" key="1">
    <citation type="submission" date="2015-07" db="EMBL/GenBank/DDBJ databases">
        <title>Fjat-14235 jcm11544.</title>
        <authorList>
            <person name="Liu B."/>
            <person name="Wang J."/>
            <person name="Zhu Y."/>
            <person name="Liu G."/>
            <person name="Chen Q."/>
            <person name="Chen Z."/>
            <person name="Lan J."/>
            <person name="Che J."/>
            <person name="Ge C."/>
            <person name="Shi H."/>
            <person name="Pan Z."/>
            <person name="Liu X."/>
        </authorList>
    </citation>
    <scope>NUCLEOTIDE SEQUENCE [LARGE SCALE GENOMIC DNA]</scope>
    <source>
        <strain evidence="3">JCM 11544</strain>
    </source>
</reference>
<keyword evidence="2" id="KW-0808">Transferase</keyword>
<organism evidence="2 3">
    <name type="scientific">Rossellomorea marisflavi</name>
    <dbReference type="NCBI Taxonomy" id="189381"/>
    <lineage>
        <taxon>Bacteria</taxon>
        <taxon>Bacillati</taxon>
        <taxon>Bacillota</taxon>
        <taxon>Bacilli</taxon>
        <taxon>Bacillales</taxon>
        <taxon>Bacillaceae</taxon>
        <taxon>Rossellomorea</taxon>
    </lineage>
</organism>
<dbReference type="OrthoDB" id="1895809at2"/>
<dbReference type="AlphaFoldDB" id="A0A0M0G0T0"/>
<evidence type="ECO:0000259" key="1">
    <source>
        <dbReference type="PROSITE" id="PS51186"/>
    </source>
</evidence>
<keyword evidence="3" id="KW-1185">Reference proteome</keyword>
<feature type="domain" description="N-acetyltransferase" evidence="1">
    <location>
        <begin position="1"/>
        <end position="170"/>
    </location>
</feature>
<comment type="caution">
    <text evidence="2">The sequence shown here is derived from an EMBL/GenBank/DDBJ whole genome shotgun (WGS) entry which is preliminary data.</text>
</comment>
<dbReference type="CDD" id="cd04301">
    <property type="entry name" value="NAT_SF"/>
    <property type="match status" value="1"/>
</dbReference>
<dbReference type="PROSITE" id="PS51186">
    <property type="entry name" value="GNAT"/>
    <property type="match status" value="1"/>
</dbReference>
<dbReference type="EMBL" id="LGUE01000006">
    <property type="protein sequence ID" value="KON83420.1"/>
    <property type="molecule type" value="Genomic_DNA"/>
</dbReference>
<dbReference type="Gene3D" id="3.40.630.30">
    <property type="match status" value="1"/>
</dbReference>
<evidence type="ECO:0000313" key="3">
    <source>
        <dbReference type="Proteomes" id="UP000037405"/>
    </source>
</evidence>
<name>A0A0M0G0T0_9BACI</name>
<dbReference type="Proteomes" id="UP000037405">
    <property type="component" value="Unassembled WGS sequence"/>
</dbReference>
<dbReference type="InterPro" id="IPR016181">
    <property type="entry name" value="Acyl_CoA_acyltransferase"/>
</dbReference>
<dbReference type="InterPro" id="IPR000182">
    <property type="entry name" value="GNAT_dom"/>
</dbReference>
<dbReference type="SUPFAM" id="SSF55729">
    <property type="entry name" value="Acyl-CoA N-acyltransferases (Nat)"/>
    <property type="match status" value="1"/>
</dbReference>
<accession>A0A0M0G0T0</accession>
<sequence length="175" mass="20066">MAIRTPRPTDRAALHGFFRLVIEDTYRKEGIAHLVDDMEEEIRYKKSLLQRQGEERFFLLAERGAQIIATIEYGPASELIVDLTSGAYRGIPEVGTVFVHPDHQRIGVGTLMVNAMLLILLGRGVETFCLDSGYARAQTVWKKRFGEPDHRFIDHWGEGMNHLIWKRSVRSQIVF</sequence>
<evidence type="ECO:0000313" key="2">
    <source>
        <dbReference type="EMBL" id="KON83420.1"/>
    </source>
</evidence>
<dbReference type="PATRIC" id="fig|189381.12.peg.3938"/>
<proteinExistence type="predicted"/>
<protein>
    <submittedName>
        <fullName evidence="2">GNAT family acetyltransferase</fullName>
    </submittedName>
</protein>
<gene>
    <name evidence="2" type="ORF">AF331_18065</name>
</gene>